<protein>
    <submittedName>
        <fullName evidence="1">Uncharacterized protein</fullName>
    </submittedName>
</protein>
<organism evidence="1">
    <name type="scientific">viral metagenome</name>
    <dbReference type="NCBI Taxonomy" id="1070528"/>
    <lineage>
        <taxon>unclassified sequences</taxon>
        <taxon>metagenomes</taxon>
        <taxon>organismal metagenomes</taxon>
    </lineage>
</organism>
<dbReference type="EMBL" id="MN739304">
    <property type="protein sequence ID" value="QHS97799.1"/>
    <property type="molecule type" value="Genomic_DNA"/>
</dbReference>
<proteinExistence type="predicted"/>
<name>A0A6C0C211_9ZZZZ</name>
<sequence length="194" mass="21977">MRHTLRRVQVLNYSLARPNSRVGMLQSKLQQNQRSIYTHYQKTCILQFKTFPVVLPPLLDMVDSFSIQEWQTCLACGGAVPLPGPQCDCLVYHEKSMVPPTAEMRETSRSSVFWTTTDGGQARFLLHVQDSTWQCSCSEANENETFDMQGKGTSLAHAIVAVLSHMSPMNLKSVLRDFDECIPPHLMHMVRASF</sequence>
<dbReference type="AlphaFoldDB" id="A0A6C0C211"/>
<accession>A0A6C0C211</accession>
<evidence type="ECO:0000313" key="1">
    <source>
        <dbReference type="EMBL" id="QHS97799.1"/>
    </source>
</evidence>
<reference evidence="1" key="1">
    <citation type="journal article" date="2020" name="Nature">
        <title>Giant virus diversity and host interactions through global metagenomics.</title>
        <authorList>
            <person name="Schulz F."/>
            <person name="Roux S."/>
            <person name="Paez-Espino D."/>
            <person name="Jungbluth S."/>
            <person name="Walsh D.A."/>
            <person name="Denef V.J."/>
            <person name="McMahon K.D."/>
            <person name="Konstantinidis K.T."/>
            <person name="Eloe-Fadrosh E.A."/>
            <person name="Kyrpides N.C."/>
            <person name="Woyke T."/>
        </authorList>
    </citation>
    <scope>NUCLEOTIDE SEQUENCE</scope>
    <source>
        <strain evidence="1">GVMAG-M-3300020182-33</strain>
    </source>
</reference>